<evidence type="ECO:0000313" key="2">
    <source>
        <dbReference type="EMBL" id="KAK3855583.1"/>
    </source>
</evidence>
<feature type="compositionally biased region" description="Pro residues" evidence="1">
    <location>
        <begin position="39"/>
        <end position="54"/>
    </location>
</feature>
<dbReference type="EMBL" id="JAWQEG010004310">
    <property type="protein sequence ID" value="KAK3862151.1"/>
    <property type="molecule type" value="Genomic_DNA"/>
</dbReference>
<accession>A0AAE1EVI7</accession>
<dbReference type="AlphaFoldDB" id="A0AAE1EVI7"/>
<organism evidence="3 4">
    <name type="scientific">Petrolisthes cinctipes</name>
    <name type="common">Flat porcelain crab</name>
    <dbReference type="NCBI Taxonomy" id="88211"/>
    <lineage>
        <taxon>Eukaryota</taxon>
        <taxon>Metazoa</taxon>
        <taxon>Ecdysozoa</taxon>
        <taxon>Arthropoda</taxon>
        <taxon>Crustacea</taxon>
        <taxon>Multicrustacea</taxon>
        <taxon>Malacostraca</taxon>
        <taxon>Eumalacostraca</taxon>
        <taxon>Eucarida</taxon>
        <taxon>Decapoda</taxon>
        <taxon>Pleocyemata</taxon>
        <taxon>Anomura</taxon>
        <taxon>Galatheoidea</taxon>
        <taxon>Porcellanidae</taxon>
        <taxon>Petrolisthes</taxon>
    </lineage>
</organism>
<sequence length="94" mass="10175">MLSQLLNPGGVIKSRKGDKAMEGGWGGEEAAVCQGELRPPQPAPAIVPTRPPGPWGRKGVERQRKGLMRWTKQMSVNMIAISINHSISNEEGSE</sequence>
<comment type="caution">
    <text evidence="3">The sequence shown here is derived from an EMBL/GenBank/DDBJ whole genome shotgun (WGS) entry which is preliminary data.</text>
</comment>
<reference evidence="3" key="1">
    <citation type="submission" date="2023-10" db="EMBL/GenBank/DDBJ databases">
        <title>Genome assemblies of two species of porcelain crab, Petrolisthes cinctipes and Petrolisthes manimaculis (Anomura: Porcellanidae).</title>
        <authorList>
            <person name="Angst P."/>
        </authorList>
    </citation>
    <scope>NUCLEOTIDE SEQUENCE</scope>
    <source>
        <strain evidence="3">PB745_01</strain>
        <tissue evidence="3">Gill</tissue>
    </source>
</reference>
<dbReference type="EMBL" id="JAWQEG010006164">
    <property type="protein sequence ID" value="KAK3855583.1"/>
    <property type="molecule type" value="Genomic_DNA"/>
</dbReference>
<evidence type="ECO:0000256" key="1">
    <source>
        <dbReference type="SAM" id="MobiDB-lite"/>
    </source>
</evidence>
<evidence type="ECO:0000313" key="4">
    <source>
        <dbReference type="Proteomes" id="UP001286313"/>
    </source>
</evidence>
<evidence type="ECO:0000313" key="3">
    <source>
        <dbReference type="EMBL" id="KAK3862151.1"/>
    </source>
</evidence>
<proteinExistence type="predicted"/>
<feature type="region of interest" description="Disordered" evidence="1">
    <location>
        <begin position="38"/>
        <end position="61"/>
    </location>
</feature>
<protein>
    <submittedName>
        <fullName evidence="3">Uncharacterized protein</fullName>
    </submittedName>
</protein>
<keyword evidence="4" id="KW-1185">Reference proteome</keyword>
<feature type="region of interest" description="Disordered" evidence="1">
    <location>
        <begin position="1"/>
        <end position="25"/>
    </location>
</feature>
<name>A0AAE1EVI7_PETCI</name>
<dbReference type="Proteomes" id="UP001286313">
    <property type="component" value="Unassembled WGS sequence"/>
</dbReference>
<gene>
    <name evidence="3" type="ORF">Pcinc_031958</name>
    <name evidence="2" type="ORF">Pcinc_038024</name>
</gene>